<accession>G4QKF5</accession>
<dbReference type="Pfam" id="PF00326">
    <property type="entry name" value="Peptidase_S9"/>
    <property type="match status" value="1"/>
</dbReference>
<dbReference type="eggNOG" id="COG0823">
    <property type="taxonomic scope" value="Bacteria"/>
</dbReference>
<dbReference type="PANTHER" id="PTHR11731:SF193">
    <property type="entry name" value="DIPEPTIDYL PEPTIDASE 9"/>
    <property type="match status" value="1"/>
</dbReference>
<dbReference type="AlphaFoldDB" id="G4QKF5"/>
<dbReference type="Proteomes" id="UP000009282">
    <property type="component" value="Chromosome"/>
</dbReference>
<dbReference type="InterPro" id="IPR029058">
    <property type="entry name" value="AB_hydrolase_fold"/>
</dbReference>
<evidence type="ECO:0000259" key="2">
    <source>
        <dbReference type="Pfam" id="PF00326"/>
    </source>
</evidence>
<dbReference type="KEGG" id="gni:GNIT_1912"/>
<dbReference type="GO" id="GO:0008239">
    <property type="term" value="F:dipeptidyl-peptidase activity"/>
    <property type="evidence" value="ECO:0007669"/>
    <property type="project" value="TreeGrafter"/>
</dbReference>
<dbReference type="STRING" id="1085623.GNIT_1912"/>
<dbReference type="SUPFAM" id="SSF53474">
    <property type="entry name" value="alpha/beta-Hydrolases"/>
    <property type="match status" value="1"/>
</dbReference>
<name>G4QKF5_GLANF</name>
<dbReference type="InterPro" id="IPR050278">
    <property type="entry name" value="Serine_Prot_S9B/DPPIV"/>
</dbReference>
<feature type="domain" description="Peptidase S9 prolyl oligopeptidase catalytic" evidence="2">
    <location>
        <begin position="633"/>
        <end position="828"/>
    </location>
</feature>
<evidence type="ECO:0000256" key="1">
    <source>
        <dbReference type="SAM" id="SignalP"/>
    </source>
</evidence>
<dbReference type="InterPro" id="IPR001375">
    <property type="entry name" value="Peptidase_S9_cat"/>
</dbReference>
<dbReference type="eggNOG" id="COG1506">
    <property type="taxonomic scope" value="Bacteria"/>
</dbReference>
<dbReference type="SUPFAM" id="SSF82171">
    <property type="entry name" value="DPP6 N-terminal domain-like"/>
    <property type="match status" value="1"/>
</dbReference>
<reference evidence="4 5" key="1">
    <citation type="journal article" date="2011" name="J. Bacteriol.">
        <title>Complete genome sequence of seawater bacterium Glaciecola nitratireducens FR1064T.</title>
        <authorList>
            <person name="Bian F."/>
            <person name="Qin Q.L."/>
            <person name="Xie B.B."/>
            <person name="Shu Y.L."/>
            <person name="Zhang X.Y."/>
            <person name="Yu Y."/>
            <person name="Chen B."/>
            <person name="Chen X.L."/>
            <person name="Zhou B.C."/>
            <person name="Zhang Y.Z."/>
        </authorList>
    </citation>
    <scope>NUCLEOTIDE SEQUENCE [LARGE SCALE GENOMIC DNA]</scope>
    <source>
        <strain evidence="5">JCM 12485 / KCTC 12276 / FR1064</strain>
    </source>
</reference>
<protein>
    <submittedName>
        <fullName evidence="4">Peptidase S9, prolyl oligopeptidase active site region</fullName>
    </submittedName>
</protein>
<dbReference type="RefSeq" id="WP_014108895.1">
    <property type="nucleotide sequence ID" value="NC_016041.1"/>
</dbReference>
<feature type="chain" id="PRO_5003467354" evidence="1">
    <location>
        <begin position="22"/>
        <end position="828"/>
    </location>
</feature>
<dbReference type="OrthoDB" id="1094230at2"/>
<dbReference type="GO" id="GO:0008236">
    <property type="term" value="F:serine-type peptidase activity"/>
    <property type="evidence" value="ECO:0007669"/>
    <property type="project" value="InterPro"/>
</dbReference>
<dbReference type="EMBL" id="CP003060">
    <property type="protein sequence ID" value="AEP30021.1"/>
    <property type="molecule type" value="Genomic_DNA"/>
</dbReference>
<evidence type="ECO:0000259" key="3">
    <source>
        <dbReference type="Pfam" id="PF00930"/>
    </source>
</evidence>
<evidence type="ECO:0000313" key="5">
    <source>
        <dbReference type="Proteomes" id="UP000009282"/>
    </source>
</evidence>
<dbReference type="GO" id="GO:0006508">
    <property type="term" value="P:proteolysis"/>
    <property type="evidence" value="ECO:0007669"/>
    <property type="project" value="InterPro"/>
</dbReference>
<feature type="signal peptide" evidence="1">
    <location>
        <begin position="1"/>
        <end position="21"/>
    </location>
</feature>
<dbReference type="Gene3D" id="2.140.10.30">
    <property type="entry name" value="Dipeptidylpeptidase IV, N-terminal domain"/>
    <property type="match status" value="1"/>
</dbReference>
<feature type="domain" description="Dipeptidylpeptidase IV N-terminal" evidence="3">
    <location>
        <begin position="380"/>
        <end position="540"/>
    </location>
</feature>
<dbReference type="Gene3D" id="3.40.50.1820">
    <property type="entry name" value="alpha/beta hydrolase"/>
    <property type="match status" value="1"/>
</dbReference>
<dbReference type="Pfam" id="PF00930">
    <property type="entry name" value="DPPIV_N"/>
    <property type="match status" value="1"/>
</dbReference>
<organism evidence="4 5">
    <name type="scientific">Glaciecola nitratireducens (strain JCM 12485 / KCTC 12276 / FR1064)</name>
    <dbReference type="NCBI Taxonomy" id="1085623"/>
    <lineage>
        <taxon>Bacteria</taxon>
        <taxon>Pseudomonadati</taxon>
        <taxon>Pseudomonadota</taxon>
        <taxon>Gammaproteobacteria</taxon>
        <taxon>Alteromonadales</taxon>
        <taxon>Alteromonadaceae</taxon>
        <taxon>Brumicola</taxon>
    </lineage>
</organism>
<dbReference type="InterPro" id="IPR002469">
    <property type="entry name" value="Peptidase_S9B_N"/>
</dbReference>
<sequence length="828" mass="94365">MTKYKKIVYSSVGIALLSACSATETSLSSANKKSAANFPTETISQNNSSVLANNKVELTLKQIMSDPDWLGREPEDAFWSADSASVGYYRKQQGNPIRDLWLATPNTAGNGQKVSLASIHQYEYDEIIRDKDVDFVAWIFEGNIFVQAKADKAIRQLTKSLDGASNLQFYKQDGVSFQRGNSFYSVNVNTGMQEQMLSWHFEDESEAVSAPEDYIAEEQIKLIDYVKLQRKNRQLEEDNDNNLRNENSSLMTSSFYFAPEHRTVLASFSPDGKWAVVVTTEDKPSSDETDIMPDYIEENGRIKAQRVRQRVADATPIQHDVWLLEVQSGEKTKLDYKALPGYNEDVLAAVKRENAEAKGKTYQENRLPRDIRLLFGSESPVQWHDNSDKVAVMLEAWDNKDRWITTVDVDDKVLTTQHRMHDTAWVNYRFNSFGWFDDAETLYLLSEESGYSQLYTKPVDGKLNRVTQGNFVVDDVVLTQDDNYFYYKANKKHPGIYEIYRVPSDSTTSEALTDLNGMTDYQLSPDESSLLLTHSKLVMPPELYSVDLRADSFKPVKITSTVSDEFLSIDWTSPSIVAVKSSHTEQPIYSRVYAPQGPASEKHRAVVFNHGAGYLQNSHLGWSGYFREFMFHSFLVSQGYVVMDMDYRASAGYGRDWRTAIYRQMGTPETQDLKDGVDWLVENANVDRDRIGTYGGSYGGFMTFMALFTEPDLFQAGAALRPVSDWAHYNDGYTSNILNRPDVDPIAYERSSPIYFAEGLTKPLLINAPMVDNNVFFVDVVRLVQILIEKEKENFETAIYPVEPHGFVQPSSWLDEYRRIYKLFEENL</sequence>
<dbReference type="PROSITE" id="PS51257">
    <property type="entry name" value="PROKAR_LIPOPROTEIN"/>
    <property type="match status" value="1"/>
</dbReference>
<gene>
    <name evidence="4" type="ordered locus">GNIT_1912</name>
</gene>
<dbReference type="PANTHER" id="PTHR11731">
    <property type="entry name" value="PROTEASE FAMILY S9B,C DIPEPTIDYL-PEPTIDASE IV-RELATED"/>
    <property type="match status" value="1"/>
</dbReference>
<keyword evidence="5" id="KW-1185">Reference proteome</keyword>
<keyword evidence="1" id="KW-0732">Signal</keyword>
<dbReference type="HOGENOM" id="CLU_019735_0_0_6"/>
<evidence type="ECO:0000313" key="4">
    <source>
        <dbReference type="EMBL" id="AEP30021.1"/>
    </source>
</evidence>
<proteinExistence type="predicted"/>